<dbReference type="EMBL" id="PIUK01000213">
    <property type="protein sequence ID" value="MBY6277636.1"/>
    <property type="molecule type" value="Genomic_DNA"/>
</dbReference>
<dbReference type="Proteomes" id="UP000732377">
    <property type="component" value="Unassembled WGS sequence"/>
</dbReference>
<gene>
    <name evidence="1" type="ORF">CWE10_15790</name>
</gene>
<protein>
    <submittedName>
        <fullName evidence="1">Uncharacterized protein</fullName>
    </submittedName>
</protein>
<evidence type="ECO:0000313" key="2">
    <source>
        <dbReference type="Proteomes" id="UP000732377"/>
    </source>
</evidence>
<evidence type="ECO:0000313" key="1">
    <source>
        <dbReference type="EMBL" id="MBY6277636.1"/>
    </source>
</evidence>
<comment type="caution">
    <text evidence="1">The sequence shown here is derived from an EMBL/GenBank/DDBJ whole genome shotgun (WGS) entry which is preliminary data.</text>
</comment>
<proteinExistence type="predicted"/>
<dbReference type="AlphaFoldDB" id="A0A953I610"/>
<dbReference type="RefSeq" id="WP_273380930.1">
    <property type="nucleotide sequence ID" value="NZ_PIUK01000213.1"/>
</dbReference>
<accession>A0A953I610</accession>
<name>A0A953I610_SYMTR</name>
<organism evidence="1 2">
    <name type="scientific">Symbiobacterium thermophilum</name>
    <dbReference type="NCBI Taxonomy" id="2734"/>
    <lineage>
        <taxon>Bacteria</taxon>
        <taxon>Bacillati</taxon>
        <taxon>Bacillota</taxon>
        <taxon>Clostridia</taxon>
        <taxon>Eubacteriales</taxon>
        <taxon>Symbiobacteriaceae</taxon>
        <taxon>Symbiobacterium</taxon>
    </lineage>
</organism>
<reference evidence="1" key="1">
    <citation type="submission" date="2017-11" db="EMBL/GenBank/DDBJ databases">
        <title>Three new genomes from thermophilic consortium.</title>
        <authorList>
            <person name="Quaggio R."/>
            <person name="Amgarten D."/>
            <person name="Setubal J.C."/>
        </authorList>
    </citation>
    <scope>NUCLEOTIDE SEQUENCE</scope>
    <source>
        <strain evidence="1">ZCTH01-B2</strain>
    </source>
</reference>
<sequence length="246" mass="27018">MNAGWRRFLLILGGVVVGLGLVLALPRLIPEDVPGRSVRAQTQPPGAVPAEAPEPVGYIEPVIEETKPDFKQPYSFVLISEQNLFAMKGFPAYDPVPHAATFNPDTGALYLLDRPERATRAMKGIVLTEVITPEALLFSEIHIVEEAPWQFAFPDLTWTGIHAAGPDAGREENMVDNTRREVRGTIIITEFHNNGSIAVEFGEDMRTLAPGESWVIAGAMNESRLVIHNFGRWNTGGITYGETTMP</sequence>